<dbReference type="RefSeq" id="WP_194446663.1">
    <property type="nucleotide sequence ID" value="NZ_CP063849.1"/>
</dbReference>
<organism evidence="1 2">
    <name type="scientific">Paludibaculum fermentans</name>
    <dbReference type="NCBI Taxonomy" id="1473598"/>
    <lineage>
        <taxon>Bacteria</taxon>
        <taxon>Pseudomonadati</taxon>
        <taxon>Acidobacteriota</taxon>
        <taxon>Terriglobia</taxon>
        <taxon>Bryobacterales</taxon>
        <taxon>Bryobacteraceae</taxon>
        <taxon>Paludibaculum</taxon>
    </lineage>
</organism>
<sequence>MGFALWIEENQAVAQGTHEYRPMGAAVIAAGCVFTARDFNRRRRAPNRYDPRFAGLFASLGEMNDWMKKRARRQGRSQHFKVNVKPSAALSIPPF</sequence>
<proteinExistence type="predicted"/>
<accession>A0A7S7NJW6</accession>
<dbReference type="KEGG" id="pfer:IRI77_19250"/>
<gene>
    <name evidence="1" type="ORF">IRI77_19250</name>
</gene>
<protein>
    <submittedName>
        <fullName evidence="1">Uncharacterized protein</fullName>
    </submittedName>
</protein>
<reference evidence="1 2" key="1">
    <citation type="submission" date="2020-10" db="EMBL/GenBank/DDBJ databases">
        <title>Complete genome sequence of Paludibaculum fermentans P105T, a facultatively anaerobic acidobacterium capable of dissimilatory Fe(III) reduction.</title>
        <authorList>
            <person name="Dedysh S.N."/>
            <person name="Beletsky A.V."/>
            <person name="Kulichevskaya I.S."/>
            <person name="Mardanov A.V."/>
            <person name="Ravin N.V."/>
        </authorList>
    </citation>
    <scope>NUCLEOTIDE SEQUENCE [LARGE SCALE GENOMIC DNA]</scope>
    <source>
        <strain evidence="1 2">P105</strain>
    </source>
</reference>
<dbReference type="AlphaFoldDB" id="A0A7S7NJW6"/>
<dbReference type="EMBL" id="CP063849">
    <property type="protein sequence ID" value="QOY84993.1"/>
    <property type="molecule type" value="Genomic_DNA"/>
</dbReference>
<dbReference type="Proteomes" id="UP000593892">
    <property type="component" value="Chromosome"/>
</dbReference>
<name>A0A7S7NJW6_PALFE</name>
<evidence type="ECO:0000313" key="1">
    <source>
        <dbReference type="EMBL" id="QOY84993.1"/>
    </source>
</evidence>
<keyword evidence="2" id="KW-1185">Reference proteome</keyword>
<evidence type="ECO:0000313" key="2">
    <source>
        <dbReference type="Proteomes" id="UP000593892"/>
    </source>
</evidence>